<evidence type="ECO:0000256" key="3">
    <source>
        <dbReference type="ARBA" id="ARBA00023134"/>
    </source>
</evidence>
<evidence type="ECO:0000313" key="7">
    <source>
        <dbReference type="Proteomes" id="UP000264800"/>
    </source>
</evidence>
<dbReference type="Pfam" id="PF04548">
    <property type="entry name" value="AIG1"/>
    <property type="match status" value="1"/>
</dbReference>
<feature type="compositionally biased region" description="Polar residues" evidence="4">
    <location>
        <begin position="224"/>
        <end position="237"/>
    </location>
</feature>
<evidence type="ECO:0000256" key="2">
    <source>
        <dbReference type="ARBA" id="ARBA00022741"/>
    </source>
</evidence>
<dbReference type="Ensembl" id="ENSKMAT00000022825.1">
    <property type="protein sequence ID" value="ENSKMAP00000022539.1"/>
    <property type="gene ID" value="ENSKMAG00000016736.1"/>
</dbReference>
<keyword evidence="2" id="KW-0547">Nucleotide-binding</keyword>
<dbReference type="GeneTree" id="ENSGT01140000282522"/>
<proteinExistence type="inferred from homology"/>
<dbReference type="Proteomes" id="UP000264800">
    <property type="component" value="Unplaced"/>
</dbReference>
<dbReference type="AlphaFoldDB" id="A0A3Q3BD16"/>
<dbReference type="PANTHER" id="PTHR10903:SF170">
    <property type="entry name" value="GTPASE IMAP FAMILY MEMBER 7"/>
    <property type="match status" value="1"/>
</dbReference>
<organism evidence="6 7">
    <name type="scientific">Kryptolebias marmoratus</name>
    <name type="common">Mangrove killifish</name>
    <name type="synonym">Rivulus marmoratus</name>
    <dbReference type="NCBI Taxonomy" id="37003"/>
    <lineage>
        <taxon>Eukaryota</taxon>
        <taxon>Metazoa</taxon>
        <taxon>Chordata</taxon>
        <taxon>Craniata</taxon>
        <taxon>Vertebrata</taxon>
        <taxon>Euteleostomi</taxon>
        <taxon>Actinopterygii</taxon>
        <taxon>Neopterygii</taxon>
        <taxon>Teleostei</taxon>
        <taxon>Neoteleostei</taxon>
        <taxon>Acanthomorphata</taxon>
        <taxon>Ovalentaria</taxon>
        <taxon>Atherinomorphae</taxon>
        <taxon>Cyprinodontiformes</taxon>
        <taxon>Rivulidae</taxon>
        <taxon>Kryptolebias</taxon>
    </lineage>
</organism>
<evidence type="ECO:0000256" key="1">
    <source>
        <dbReference type="ARBA" id="ARBA00008535"/>
    </source>
</evidence>
<dbReference type="Gene3D" id="3.40.50.300">
    <property type="entry name" value="P-loop containing nucleotide triphosphate hydrolases"/>
    <property type="match status" value="1"/>
</dbReference>
<evidence type="ECO:0000313" key="6">
    <source>
        <dbReference type="Ensembl" id="ENSKMAP00000022539.1"/>
    </source>
</evidence>
<feature type="region of interest" description="Disordered" evidence="4">
    <location>
        <begin position="184"/>
        <end position="243"/>
    </location>
</feature>
<reference evidence="6" key="2">
    <citation type="submission" date="2025-09" db="UniProtKB">
        <authorList>
            <consortium name="Ensembl"/>
        </authorList>
    </citation>
    <scope>IDENTIFICATION</scope>
</reference>
<protein>
    <submittedName>
        <fullName evidence="6">Interferon-induced very large GTPase 1-like</fullName>
    </submittedName>
</protein>
<feature type="domain" description="AIG1-type G" evidence="5">
    <location>
        <begin position="2"/>
        <end position="199"/>
    </location>
</feature>
<dbReference type="InterPro" id="IPR006703">
    <property type="entry name" value="G_AIG1"/>
</dbReference>
<dbReference type="PROSITE" id="PS51720">
    <property type="entry name" value="G_AIG1"/>
    <property type="match status" value="1"/>
</dbReference>
<name>A0A3Q3BD16_KRYMA</name>
<dbReference type="PANTHER" id="PTHR10903">
    <property type="entry name" value="GTPASE, IMAP FAMILY MEMBER-RELATED"/>
    <property type="match status" value="1"/>
</dbReference>
<keyword evidence="3" id="KW-0342">GTP-binding</keyword>
<keyword evidence="7" id="KW-1185">Reference proteome</keyword>
<evidence type="ECO:0000259" key="5">
    <source>
        <dbReference type="PROSITE" id="PS51720"/>
    </source>
</evidence>
<comment type="similarity">
    <text evidence="1">Belongs to the TRAFAC class TrmE-Era-EngA-EngB-Septin-like GTPase superfamily. AIG1/Toc34/Toc159-like paraseptin GTPase family. IAN subfamily.</text>
</comment>
<dbReference type="InterPro" id="IPR027417">
    <property type="entry name" value="P-loop_NTPase"/>
</dbReference>
<accession>A0A3Q3BD16</accession>
<evidence type="ECO:0000256" key="4">
    <source>
        <dbReference type="SAM" id="MobiDB-lite"/>
    </source>
</evidence>
<dbReference type="SUPFAM" id="SSF52540">
    <property type="entry name" value="P-loop containing nucleoside triphosphate hydrolases"/>
    <property type="match status" value="1"/>
</dbReference>
<sequence length="317" mass="35024">MDSSLSIILLGKAGVGKSASANTILRQPVFESRKAFGQVTKLISVGTRTVNEKNVAVFDTPDILKSEDQLKRFIQCVLQESSSSIFLLVIKVGRFTAENMKAVETAEKILGPQRMKNCFLLFTGGDSLSKPLDEYLLDPSSKSKLTDVVKKFPERYYLFNNKDEGQEQIEQLLLKLEHIKTPACHPGNASESNISSESVSQPLDTPVGGKKDDTVISCGHEATVQGTTETNKQTQSKQDLDVQDLQAPEKMQTKETKVNLEIFLEDLGLKQHYREKLSLSKILEINEKTITDEPVKSRIGSKNVHVSVLCAPAASQL</sequence>
<dbReference type="STRING" id="37003.ENSKMAP00000022539"/>
<feature type="compositionally biased region" description="Low complexity" evidence="4">
    <location>
        <begin position="190"/>
        <end position="200"/>
    </location>
</feature>
<reference evidence="6" key="1">
    <citation type="submission" date="2025-08" db="UniProtKB">
        <authorList>
            <consortium name="Ensembl"/>
        </authorList>
    </citation>
    <scope>IDENTIFICATION</scope>
</reference>
<dbReference type="GO" id="GO:0005525">
    <property type="term" value="F:GTP binding"/>
    <property type="evidence" value="ECO:0007669"/>
    <property type="project" value="UniProtKB-KW"/>
</dbReference>
<dbReference type="InterPro" id="IPR045058">
    <property type="entry name" value="GIMA/IAN/Toc"/>
</dbReference>